<feature type="compositionally biased region" description="Polar residues" evidence="1">
    <location>
        <begin position="91"/>
        <end position="102"/>
    </location>
</feature>
<feature type="region of interest" description="Disordered" evidence="1">
    <location>
        <begin position="1276"/>
        <end position="1483"/>
    </location>
</feature>
<sequence length="1504" mass="163578">MEPPVKRRRLGEVCETRHEPEVGDEWEEYDGDDDTEAAPGEHKKQNKQNQQHRSAVQQMYGRQPLVEKACVATRSPTAKVQSAQRLGCGSESISNDIENSTGGVHFKDGHIKNLRHEVGEKVDDGEQALLVKDVDGDGNGDGNDDADSADEDEDDGEDETGSGDDDEDGEDDGVLPKYSSGDRIPQVDPQDANGSYDESRTTISENQPWRTDGHDVDVLPDYMQFQGSYPDPDSVDSIPGYSNGLVADDGPSLISGLYDGGGLRYASSIGPYGASPFALGPWEMLPQVREACGAPDLTGLSPPRPSDYRYREQPTMRTLSSWTSPRSSDKRPNSIRHTAAYTSDESGAAGQSANLFEQHPEEAASAYIAEDNPAASPGRGGRHGRARSSLRLAKHWQPEVIEDSDTLEDAIFSAEEIEASSQTGDDTLPSKQAQKSYTSDRVIPDSQETLPSFQEDDAIAPVAATARDSYNKPSHKDFDLACMLSDDETPLFSVSSGAATTGGVKKVAGPVAKSSNIGTPAISSDGVPVKRGRGRPRKHDRPDDRNGKLRSAPKKTRRSPQAAPTPTLSGPQINTCNGSIPTQPTPWASHILNTPLNTTAVQGPGADPDSRTEVVFKRKRGRPRKSEQSQQQAQRQAQHQAQQKAQQQAQQQQAQQQQAQQQQAQQQQAQNQAQQHYMHFPPHMFGHPYYFPPYQFGFPPQAYHPFQSMMQQPLQPYPAPVAYSPLQNTFLPQSTVPLQHQLMHRPMHPLLQQPPAQRPPVPTDENGEPIKRKRGRPRKYPVGYKRSRRKVEAQNGMTAILGGNAVKFPATEDAWYGVARRLAQDISSLQGGYLLNNGFQMQAQEAYEPSGKGPQSQPEGQCQDAESSESSSEEELKPHDSGRITEVLDTVDEEPSLKPVPGGASQADGPEISESFEESEVPNCEEEPESPRSLMPPSSPSSLASPRSFANDDDAGFMGFPESPKSVAKSAGPTPSPPSPPLSARGSSRSMREKLVASTPTPKRTASDRTPTPLQFLKSRTPVSHNSDVFGLPSSPMSSSKRSDMSLIAKFERTTLSKELDDDRLEPDVENLELDRSADVELSDPEEELLLAVEDDVSTTVVREEEHHQVEPSAEAQPLPPNTPAGRSSSAPAVPLSLTTPTKAPRTPMSKISPGTHTPRRTSTPRSSTQMAANHAKVLEPPQPEAAEAPSSGVRTRTASPSLFIPSPAQMAPKTPEKTTMQPFAAAVPPKSPLHRAMMAPRSAERCTPIFLDIKRAPSKLLSVTETRTMGELKQAIIAPSLRSQESRSQGSKQMSLKSMFAQLTSNDSTARRKDHSRPPSLQTSQARRSSSLQSQGTKPVISASMSTKSRTPGSNIVKDKKRQKSRRSLLSLVSGNAKGQEAEYDDEDELGSPYQSHSSSSKPARAQPSAASKSTAAAADSSAHHKIRKSVPRTAAEDSVELDRERSKHDEKKRRKDKKKRRHTEGSVLEHQSGKSAAAGGSAVQECGVDGYRCDRDFCFTCL</sequence>
<dbReference type="GO" id="GO:0003677">
    <property type="term" value="F:DNA binding"/>
    <property type="evidence" value="ECO:0007669"/>
    <property type="project" value="InterPro"/>
</dbReference>
<feature type="region of interest" description="Disordered" evidence="1">
    <location>
        <begin position="1059"/>
        <end position="1085"/>
    </location>
</feature>
<feature type="compositionally biased region" description="Polar residues" evidence="1">
    <location>
        <begin position="1282"/>
        <end position="1309"/>
    </location>
</feature>
<feature type="compositionally biased region" description="Acidic residues" evidence="1">
    <location>
        <begin position="914"/>
        <end position="928"/>
    </location>
</feature>
<feature type="compositionally biased region" description="Basic residues" evidence="1">
    <location>
        <begin position="771"/>
        <end position="780"/>
    </location>
</feature>
<feature type="compositionally biased region" description="Low complexity" evidence="1">
    <location>
        <begin position="1153"/>
        <end position="1169"/>
    </location>
</feature>
<dbReference type="Proteomes" id="UP000706124">
    <property type="component" value="Unassembled WGS sequence"/>
</dbReference>
<feature type="region of interest" description="Disordered" evidence="1">
    <location>
        <begin position="497"/>
        <end position="645"/>
    </location>
</feature>
<feature type="compositionally biased region" description="Basic and acidic residues" evidence="1">
    <location>
        <begin position="105"/>
        <end position="124"/>
    </location>
</feature>
<dbReference type="PRINTS" id="PR00929">
    <property type="entry name" value="ATHOOK"/>
</dbReference>
<feature type="compositionally biased region" description="Basic residues" evidence="1">
    <location>
        <begin position="1452"/>
        <end position="1464"/>
    </location>
</feature>
<feature type="compositionally biased region" description="Acidic residues" evidence="1">
    <location>
        <begin position="22"/>
        <end position="36"/>
    </location>
</feature>
<feature type="compositionally biased region" description="Acidic residues" evidence="1">
    <location>
        <begin position="1062"/>
        <end position="1072"/>
    </location>
</feature>
<feature type="region of interest" description="Disordered" evidence="1">
    <location>
        <begin position="845"/>
        <end position="1043"/>
    </location>
</feature>
<evidence type="ECO:0000313" key="3">
    <source>
        <dbReference type="Proteomes" id="UP000706124"/>
    </source>
</evidence>
<keyword evidence="3" id="KW-1185">Reference proteome</keyword>
<accession>A0A9P7MFQ5</accession>
<reference evidence="2 3" key="1">
    <citation type="journal article" date="2020" name="bioRxiv">
        <title>Whole genome comparisons of ergot fungi reveals the divergence and evolution of species within the genus Claviceps are the result of varying mechanisms driving genome evolution and host range expansion.</title>
        <authorList>
            <person name="Wyka S.A."/>
            <person name="Mondo S.J."/>
            <person name="Liu M."/>
            <person name="Dettman J."/>
            <person name="Nalam V."/>
            <person name="Broders K.D."/>
        </authorList>
    </citation>
    <scope>NUCLEOTIDE SEQUENCE [LARGE SCALE GENOMIC DNA]</scope>
    <source>
        <strain evidence="2 3">CCC 1485</strain>
    </source>
</reference>
<dbReference type="EMBL" id="SRPO01000082">
    <property type="protein sequence ID" value="KAG5942337.1"/>
    <property type="molecule type" value="Genomic_DNA"/>
</dbReference>
<dbReference type="OrthoDB" id="2420608at2759"/>
<name>A0A9P7MFQ5_9HYPO</name>
<protein>
    <submittedName>
        <fullName evidence="2">Uncharacterized protein</fullName>
    </submittedName>
</protein>
<dbReference type="Pfam" id="PF02178">
    <property type="entry name" value="AT_hook"/>
    <property type="match status" value="3"/>
</dbReference>
<gene>
    <name evidence="2" type="ORF">E4U60_007373</name>
</gene>
<feature type="region of interest" description="Disordered" evidence="1">
    <location>
        <begin position="293"/>
        <end position="474"/>
    </location>
</feature>
<feature type="region of interest" description="Disordered" evidence="1">
    <location>
        <begin position="1099"/>
        <end position="1230"/>
    </location>
</feature>
<feature type="region of interest" description="Disordered" evidence="1">
    <location>
        <begin position="1"/>
        <end position="61"/>
    </location>
</feature>
<feature type="compositionally biased region" description="Polar residues" evidence="1">
    <location>
        <begin position="315"/>
        <end position="326"/>
    </location>
</feature>
<feature type="compositionally biased region" description="Polar residues" evidence="1">
    <location>
        <begin position="75"/>
        <end position="84"/>
    </location>
</feature>
<feature type="compositionally biased region" description="Polar residues" evidence="1">
    <location>
        <begin position="1125"/>
        <end position="1142"/>
    </location>
</feature>
<feature type="compositionally biased region" description="Basic and acidic residues" evidence="1">
    <location>
        <begin position="1442"/>
        <end position="1451"/>
    </location>
</feature>
<feature type="compositionally biased region" description="Acidic residues" evidence="1">
    <location>
        <begin position="136"/>
        <end position="173"/>
    </location>
</feature>
<feature type="compositionally biased region" description="Basic residues" evidence="1">
    <location>
        <begin position="530"/>
        <end position="539"/>
    </location>
</feature>
<proteinExistence type="predicted"/>
<feature type="compositionally biased region" description="Basic and acidic residues" evidence="1">
    <location>
        <begin position="10"/>
        <end position="21"/>
    </location>
</feature>
<evidence type="ECO:0000313" key="2">
    <source>
        <dbReference type="EMBL" id="KAG5942337.1"/>
    </source>
</evidence>
<feature type="compositionally biased region" description="Polar residues" evidence="1">
    <location>
        <begin position="340"/>
        <end position="355"/>
    </location>
</feature>
<feature type="compositionally biased region" description="Polar residues" evidence="1">
    <location>
        <begin position="562"/>
        <end position="601"/>
    </location>
</feature>
<organism evidence="2 3">
    <name type="scientific">Claviceps pazoutovae</name>
    <dbReference type="NCBI Taxonomy" id="1649127"/>
    <lineage>
        <taxon>Eukaryota</taxon>
        <taxon>Fungi</taxon>
        <taxon>Dikarya</taxon>
        <taxon>Ascomycota</taxon>
        <taxon>Pezizomycotina</taxon>
        <taxon>Sordariomycetes</taxon>
        <taxon>Hypocreomycetidae</taxon>
        <taxon>Hypocreales</taxon>
        <taxon>Clavicipitaceae</taxon>
        <taxon>Claviceps</taxon>
    </lineage>
</organism>
<feature type="compositionally biased region" description="Low complexity" evidence="1">
    <location>
        <begin position="628"/>
        <end position="645"/>
    </location>
</feature>
<feature type="compositionally biased region" description="Polar residues" evidence="1">
    <location>
        <begin position="998"/>
        <end position="1013"/>
    </location>
</feature>
<dbReference type="SMART" id="SM00384">
    <property type="entry name" value="AT_hook"/>
    <property type="match status" value="3"/>
</dbReference>
<feature type="compositionally biased region" description="Polar residues" evidence="1">
    <location>
        <begin position="513"/>
        <end position="522"/>
    </location>
</feature>
<feature type="compositionally biased region" description="Low complexity" evidence="1">
    <location>
        <begin position="1397"/>
        <end position="1422"/>
    </location>
</feature>
<evidence type="ECO:0000256" key="1">
    <source>
        <dbReference type="SAM" id="MobiDB-lite"/>
    </source>
</evidence>
<feature type="region of interest" description="Disordered" evidence="1">
    <location>
        <begin position="75"/>
        <end position="249"/>
    </location>
</feature>
<feature type="compositionally biased region" description="Low complexity" evidence="1">
    <location>
        <begin position="1321"/>
        <end position="1336"/>
    </location>
</feature>
<dbReference type="InterPro" id="IPR017956">
    <property type="entry name" value="AT_hook_DNA-bd_motif"/>
</dbReference>
<feature type="compositionally biased region" description="Polar residues" evidence="1">
    <location>
        <begin position="419"/>
        <end position="439"/>
    </location>
</feature>
<feature type="compositionally biased region" description="Basic residues" evidence="1">
    <location>
        <begin position="380"/>
        <end position="394"/>
    </location>
</feature>
<feature type="compositionally biased region" description="Low complexity" evidence="1">
    <location>
        <begin position="931"/>
        <end position="948"/>
    </location>
</feature>
<feature type="compositionally biased region" description="Polar residues" evidence="1">
    <location>
        <begin position="1344"/>
        <end position="1355"/>
    </location>
</feature>
<feature type="compositionally biased region" description="Basic and acidic residues" evidence="1">
    <location>
        <begin position="874"/>
        <end position="883"/>
    </location>
</feature>
<comment type="caution">
    <text evidence="2">The sequence shown here is derived from an EMBL/GenBank/DDBJ whole genome shotgun (WGS) entry which is preliminary data.</text>
</comment>
<feature type="region of interest" description="Disordered" evidence="1">
    <location>
        <begin position="752"/>
        <end position="780"/>
    </location>
</feature>